<dbReference type="InterPro" id="IPR007197">
    <property type="entry name" value="rSAM"/>
</dbReference>
<evidence type="ECO:0000256" key="3">
    <source>
        <dbReference type="ARBA" id="ARBA00022679"/>
    </source>
</evidence>
<dbReference type="NCBIfam" id="TIGR00089">
    <property type="entry name" value="MiaB/RimO family radical SAM methylthiotransferase"/>
    <property type="match status" value="1"/>
</dbReference>
<reference evidence="10 11" key="1">
    <citation type="submission" date="2023-07" db="EMBL/GenBank/DDBJ databases">
        <title>Genomic Encyclopedia of Type Strains, Phase IV (KMG-IV): sequencing the most valuable type-strain genomes for metagenomic binning, comparative biology and taxonomic classification.</title>
        <authorList>
            <person name="Goeker M."/>
        </authorList>
    </citation>
    <scope>NUCLEOTIDE SEQUENCE [LARGE SCALE GENOMIC DNA]</scope>
    <source>
        <strain evidence="10 11">DSM 19922</strain>
    </source>
</reference>
<evidence type="ECO:0000256" key="7">
    <source>
        <dbReference type="ARBA" id="ARBA00023014"/>
    </source>
</evidence>
<feature type="domain" description="MTTase N-terminal" evidence="8">
    <location>
        <begin position="11"/>
        <end position="114"/>
    </location>
</feature>
<organism evidence="10 11">
    <name type="scientific">Azospirillum picis</name>
    <dbReference type="NCBI Taxonomy" id="488438"/>
    <lineage>
        <taxon>Bacteria</taxon>
        <taxon>Pseudomonadati</taxon>
        <taxon>Pseudomonadota</taxon>
        <taxon>Alphaproteobacteria</taxon>
        <taxon>Rhodospirillales</taxon>
        <taxon>Azospirillaceae</taxon>
        <taxon>Azospirillum</taxon>
    </lineage>
</organism>
<evidence type="ECO:0000256" key="2">
    <source>
        <dbReference type="ARBA" id="ARBA00022485"/>
    </source>
</evidence>
<dbReference type="SMART" id="SM00729">
    <property type="entry name" value="Elp3"/>
    <property type="match status" value="1"/>
</dbReference>
<dbReference type="PROSITE" id="PS51449">
    <property type="entry name" value="MTTASE_N"/>
    <property type="match status" value="1"/>
</dbReference>
<evidence type="ECO:0000256" key="4">
    <source>
        <dbReference type="ARBA" id="ARBA00022691"/>
    </source>
</evidence>
<dbReference type="SFLD" id="SFLDS00029">
    <property type="entry name" value="Radical_SAM"/>
    <property type="match status" value="1"/>
</dbReference>
<dbReference type="PROSITE" id="PS51918">
    <property type="entry name" value="RADICAL_SAM"/>
    <property type="match status" value="1"/>
</dbReference>
<dbReference type="Gene3D" id="3.80.30.20">
    <property type="entry name" value="tm_1862 like domain"/>
    <property type="match status" value="1"/>
</dbReference>
<evidence type="ECO:0000256" key="6">
    <source>
        <dbReference type="ARBA" id="ARBA00023004"/>
    </source>
</evidence>
<dbReference type="InterPro" id="IPR006638">
    <property type="entry name" value="Elp3/MiaA/NifB-like_rSAM"/>
</dbReference>
<dbReference type="SUPFAM" id="SSF102114">
    <property type="entry name" value="Radical SAM enzymes"/>
    <property type="match status" value="1"/>
</dbReference>
<keyword evidence="4" id="KW-0949">S-adenosyl-L-methionine</keyword>
<comment type="cofactor">
    <cofactor evidence="1">
        <name>[4Fe-4S] cluster</name>
        <dbReference type="ChEBI" id="CHEBI:49883"/>
    </cofactor>
</comment>
<dbReference type="SFLD" id="SFLDG01061">
    <property type="entry name" value="methylthiotransferase"/>
    <property type="match status" value="1"/>
</dbReference>
<gene>
    <name evidence="10" type="ORF">QO018_000825</name>
</gene>
<dbReference type="InterPro" id="IPR020612">
    <property type="entry name" value="Methylthiotransferase_CS"/>
</dbReference>
<keyword evidence="6" id="KW-0408">Iron</keyword>
<dbReference type="InterPro" id="IPR013848">
    <property type="entry name" value="Methylthiotransferase_N"/>
</dbReference>
<dbReference type="CDD" id="cd01335">
    <property type="entry name" value="Radical_SAM"/>
    <property type="match status" value="1"/>
</dbReference>
<keyword evidence="5" id="KW-0479">Metal-binding</keyword>
<proteinExistence type="predicted"/>
<evidence type="ECO:0000313" key="11">
    <source>
        <dbReference type="Proteomes" id="UP001244552"/>
    </source>
</evidence>
<evidence type="ECO:0000313" key="10">
    <source>
        <dbReference type="EMBL" id="MDQ0531989.1"/>
    </source>
</evidence>
<dbReference type="RefSeq" id="WP_209979024.1">
    <property type="nucleotide sequence ID" value="NZ_JAGINO010000002.1"/>
</dbReference>
<keyword evidence="2" id="KW-0004">4Fe-4S</keyword>
<name>A0ABU0MFF7_9PROT</name>
<accession>A0ABU0MFF7</accession>
<comment type="caution">
    <text evidence="10">The sequence shown here is derived from an EMBL/GenBank/DDBJ whole genome shotgun (WGS) entry which is preliminary data.</text>
</comment>
<evidence type="ECO:0000256" key="1">
    <source>
        <dbReference type="ARBA" id="ARBA00001966"/>
    </source>
</evidence>
<evidence type="ECO:0000259" key="8">
    <source>
        <dbReference type="PROSITE" id="PS51449"/>
    </source>
</evidence>
<keyword evidence="7" id="KW-0411">Iron-sulfur</keyword>
<dbReference type="PANTHER" id="PTHR11918:SF45">
    <property type="entry name" value="THREONYLCARBAMOYLADENOSINE TRNA METHYLTHIOTRANSFERASE"/>
    <property type="match status" value="1"/>
</dbReference>
<dbReference type="Pfam" id="PF04055">
    <property type="entry name" value="Radical_SAM"/>
    <property type="match status" value="1"/>
</dbReference>
<keyword evidence="3 10" id="KW-0808">Transferase</keyword>
<dbReference type="GO" id="GO:0035598">
    <property type="term" value="F:tRNA (N(6)-L-threonylcarbamoyladenosine(37)-C(2))-methylthiotransferase activity"/>
    <property type="evidence" value="ECO:0007669"/>
    <property type="project" value="UniProtKB-EC"/>
</dbReference>
<dbReference type="InterPro" id="IPR023404">
    <property type="entry name" value="rSAM_horseshoe"/>
</dbReference>
<dbReference type="InterPro" id="IPR005839">
    <property type="entry name" value="Methylthiotransferase"/>
</dbReference>
<keyword evidence="11" id="KW-1185">Reference proteome</keyword>
<dbReference type="EC" id="2.8.4.5" evidence="10"/>
<feature type="domain" description="Radical SAM core" evidence="9">
    <location>
        <begin position="136"/>
        <end position="366"/>
    </location>
</feature>
<dbReference type="SFLD" id="SFLDG01082">
    <property type="entry name" value="B12-binding_domain_containing"/>
    <property type="match status" value="1"/>
</dbReference>
<sequence>MSDAPDIATQSGPEIVTFGCRLNTYESEVMRNHVRSAGLDDVVIVNTCAVTSEAERQARQTIRKLRRERPDARIVVTGCAAQIDPQRFAAMPEVDQVLGNQEKLQPESWGLPPAEKVLVNDIMSVKETAGHLIGGFEDRARAFVQVQQGCDHRCTFCIIPYGRGPSRSVPIGGIVEQVQALVKAGYNEVVLSGVDITSYGPDLPGSPSLGQMVRRLLACVPELPRLRLSSLDCIEMDDDLWRLIENEPRLMPHLHLSLQAGDDMVLKRMKRRHGRADAVAFCERVRSIRPDVVFGADFIAGFPTETEEMFGNTLRLVEECGLTWLHVFPYSPRPGTPAARMPQVDGGVRKERAARLRAAGEAAEARTLAGLVGRTATVLVEKDDLGRTEHFAATRLGRPFPPGSLVPAAITGIANGVLTGTPL</sequence>
<dbReference type="Pfam" id="PF00919">
    <property type="entry name" value="UPF0004"/>
    <property type="match status" value="1"/>
</dbReference>
<dbReference type="PANTHER" id="PTHR11918">
    <property type="entry name" value="RADICAL SAM PROTEINS"/>
    <property type="match status" value="1"/>
</dbReference>
<dbReference type="InterPro" id="IPR038135">
    <property type="entry name" value="Methylthiotransferase_N_sf"/>
</dbReference>
<dbReference type="Proteomes" id="UP001244552">
    <property type="component" value="Unassembled WGS sequence"/>
</dbReference>
<dbReference type="InterPro" id="IPR058240">
    <property type="entry name" value="rSAM_sf"/>
</dbReference>
<dbReference type="PROSITE" id="PS01278">
    <property type="entry name" value="MTTASE_RADICAL"/>
    <property type="match status" value="1"/>
</dbReference>
<dbReference type="NCBIfam" id="TIGR01579">
    <property type="entry name" value="MiaB-like-C"/>
    <property type="match status" value="1"/>
</dbReference>
<dbReference type="EMBL" id="JAUSVU010000002">
    <property type="protein sequence ID" value="MDQ0531989.1"/>
    <property type="molecule type" value="Genomic_DNA"/>
</dbReference>
<dbReference type="InterPro" id="IPR006467">
    <property type="entry name" value="MiaB-like_bact"/>
</dbReference>
<dbReference type="Gene3D" id="3.40.50.12160">
    <property type="entry name" value="Methylthiotransferase, N-terminal domain"/>
    <property type="match status" value="1"/>
</dbReference>
<evidence type="ECO:0000259" key="9">
    <source>
        <dbReference type="PROSITE" id="PS51918"/>
    </source>
</evidence>
<evidence type="ECO:0000256" key="5">
    <source>
        <dbReference type="ARBA" id="ARBA00022723"/>
    </source>
</evidence>
<protein>
    <submittedName>
        <fullName evidence="10">Threonylcarbamoyladenosine tRNA methylthiotransferase MtaB</fullName>
        <ecNumber evidence="10">2.8.4.5</ecNumber>
    </submittedName>
</protein>